<name>A0ABT2LP03_9HYPH</name>
<feature type="transmembrane region" description="Helical" evidence="1">
    <location>
        <begin position="6"/>
        <end position="22"/>
    </location>
</feature>
<keyword evidence="3" id="KW-1185">Reference proteome</keyword>
<feature type="transmembrane region" description="Helical" evidence="1">
    <location>
        <begin position="442"/>
        <end position="466"/>
    </location>
</feature>
<feature type="transmembrane region" description="Helical" evidence="1">
    <location>
        <begin position="136"/>
        <end position="156"/>
    </location>
</feature>
<keyword evidence="1" id="KW-1133">Transmembrane helix</keyword>
<evidence type="ECO:0000256" key="1">
    <source>
        <dbReference type="SAM" id="Phobius"/>
    </source>
</evidence>
<organism evidence="2 3">
    <name type="scientific">Chelativorans salis</name>
    <dbReference type="NCBI Taxonomy" id="2978478"/>
    <lineage>
        <taxon>Bacteria</taxon>
        <taxon>Pseudomonadati</taxon>
        <taxon>Pseudomonadota</taxon>
        <taxon>Alphaproteobacteria</taxon>
        <taxon>Hyphomicrobiales</taxon>
        <taxon>Phyllobacteriaceae</taxon>
        <taxon>Chelativorans</taxon>
    </lineage>
</organism>
<proteinExistence type="predicted"/>
<reference evidence="2 3" key="1">
    <citation type="submission" date="2022-09" db="EMBL/GenBank/DDBJ databases">
        <title>Chelativorans salina sp. nov., a novel slightly halophilic bacterium isolated from a saline lake sediment enrichment.</title>
        <authorList>
            <person name="Gao L."/>
            <person name="Fang B.-Z."/>
            <person name="Li W.-J."/>
        </authorList>
    </citation>
    <scope>NUCLEOTIDE SEQUENCE [LARGE SCALE GENOMIC DNA]</scope>
    <source>
        <strain evidence="2 3">EGI FJ00035</strain>
    </source>
</reference>
<dbReference type="RefSeq" id="WP_260902618.1">
    <property type="nucleotide sequence ID" value="NZ_JAOCZP010000003.1"/>
</dbReference>
<dbReference type="Proteomes" id="UP001320831">
    <property type="component" value="Unassembled WGS sequence"/>
</dbReference>
<feature type="transmembrane region" description="Helical" evidence="1">
    <location>
        <begin position="168"/>
        <end position="188"/>
    </location>
</feature>
<feature type="transmembrane region" description="Helical" evidence="1">
    <location>
        <begin position="224"/>
        <end position="243"/>
    </location>
</feature>
<evidence type="ECO:0000313" key="3">
    <source>
        <dbReference type="Proteomes" id="UP001320831"/>
    </source>
</evidence>
<gene>
    <name evidence="2" type="ORF">N5A92_11045</name>
</gene>
<feature type="transmembrane region" description="Helical" evidence="1">
    <location>
        <begin position="300"/>
        <end position="319"/>
    </location>
</feature>
<keyword evidence="1" id="KW-0812">Transmembrane</keyword>
<dbReference type="EMBL" id="JAOCZP010000003">
    <property type="protein sequence ID" value="MCT7375567.1"/>
    <property type="molecule type" value="Genomic_DNA"/>
</dbReference>
<feature type="transmembrane region" description="Helical" evidence="1">
    <location>
        <begin position="375"/>
        <end position="400"/>
    </location>
</feature>
<evidence type="ECO:0000313" key="2">
    <source>
        <dbReference type="EMBL" id="MCT7375567.1"/>
    </source>
</evidence>
<accession>A0ABT2LP03</accession>
<sequence length="485" mass="51044">MNIELLGFVTMVLGVAVLFAPIHRAFSIMVLSTLFGAAAAFSLSGLGGASVLVPSLFLVFYGLRLFMAFGEGPVLAAVAAPRAGFWLLLLTVYALATAVFFPRLLEGMAETMTVQRIAAGRSSISMVPLAPSTNNITQAVYALGGLICFAFTFAYLRRVGSLARLASLILVLGAANLAFALLDVVTYYSGAAYLFDYIRTANYALLTGAEKAGFKRISGTFPEASAFAGYTAVLFAFIASLWLDRVRSWTSGVLAGLLLVVLLLATSTTGLLALVAVILFLGLRSAHGSVGRKPVGRPVFLAGAVLGLPLLILLTIILMPEMVERIMEFLDEILFSKLDSQSGRERFMWNAVAYQAFLDTWGLGAGLGSARASSYLLVLLSNVGLLGTIIFFIFFGSILFSKAGPGGAGQDIDDKIARAAKAGLVAGLAEALVSGTVYDLGLMFYLLAGAVAAMHMPVSGVARALAPEASRTRDAAAMPSERASH</sequence>
<feature type="transmembrane region" description="Helical" evidence="1">
    <location>
        <begin position="255"/>
        <end position="280"/>
    </location>
</feature>
<comment type="caution">
    <text evidence="2">The sequence shown here is derived from an EMBL/GenBank/DDBJ whole genome shotgun (WGS) entry which is preliminary data.</text>
</comment>
<feature type="transmembrane region" description="Helical" evidence="1">
    <location>
        <begin position="83"/>
        <end position="101"/>
    </location>
</feature>
<protein>
    <submittedName>
        <fullName evidence="2">Uncharacterized protein</fullName>
    </submittedName>
</protein>
<feature type="transmembrane region" description="Helical" evidence="1">
    <location>
        <begin position="34"/>
        <end position="63"/>
    </location>
</feature>
<keyword evidence="1" id="KW-0472">Membrane</keyword>